<keyword evidence="5 7" id="KW-0472">Membrane</keyword>
<evidence type="ECO:0000256" key="1">
    <source>
        <dbReference type="ARBA" id="ARBA00004141"/>
    </source>
</evidence>
<protein>
    <submittedName>
        <fullName evidence="8">Amino acid permease-domain-containing protein</fullName>
    </submittedName>
</protein>
<evidence type="ECO:0000256" key="6">
    <source>
        <dbReference type="SAM" id="MobiDB-lite"/>
    </source>
</evidence>
<feature type="region of interest" description="Disordered" evidence="6">
    <location>
        <begin position="1"/>
        <end position="40"/>
    </location>
</feature>
<feature type="compositionally biased region" description="Polar residues" evidence="6">
    <location>
        <begin position="175"/>
        <end position="186"/>
    </location>
</feature>
<evidence type="ECO:0000256" key="4">
    <source>
        <dbReference type="ARBA" id="ARBA00022989"/>
    </source>
</evidence>
<dbReference type="PANTHER" id="PTHR45649">
    <property type="entry name" value="AMINO-ACID PERMEASE BAT1"/>
    <property type="match status" value="1"/>
</dbReference>
<keyword evidence="3 7" id="KW-0812">Transmembrane</keyword>
<dbReference type="Pfam" id="PF13520">
    <property type="entry name" value="AA_permease_2"/>
    <property type="match status" value="1"/>
</dbReference>
<feature type="transmembrane region" description="Helical" evidence="7">
    <location>
        <begin position="245"/>
        <end position="263"/>
    </location>
</feature>
<feature type="transmembrane region" description="Helical" evidence="7">
    <location>
        <begin position="447"/>
        <end position="467"/>
    </location>
</feature>
<sequence length="778" mass="83160">MLDSNSNTPRRRPPFVSIGTPDSSLSSTGTGTQSSISSLSFLQSSAPTPFNTYSGDDSFASRGIEEMLYHDGRESGAGGIGNGELSVDPSITPTTSRNPSTYSHGSSAYLLPLPHTPLSVESNPIPISTKPIPDSSIQQQHILPIVSSNRNGDGDGVGVGVGDDGQGVKYGGSELETSTSHGSRNTKGQDEVDAQRLQQLGYDAVLGRDLTFWSSLAISSLNIGALQGTVYAVSGTYKYGGPMMILVAWPISGFCSLFLTLSMSELASAYPVSGAMASWAWKAARGGVGGERGWGWLMGGTVIGGHVANLLLVTWEICDIITGTMNLAFTYQHQAWHSVLFFLAVILICGLVGSFGWGRSHRFWLGAGIYGFIVWITLCITLLSTGATHHPNRNLTQFKNTTGWSSKGYVYLLGWEYCTIASGADASAHMAEETQNPSRNVPNAMTMSMVVTYVLGYISIVLLLLSITTEDMAEVASHSFPVGYILERATNRHGAIGICCLLVIVLVVQVLAQLQASSRFVFALARDNAMPFSETIRRTNSSKQPIFANWLVCLLCAPFAGMVAGPESTLYSVLAVTASCLSYIGYFVPVALYLFSKLDLQTEGRSSWSLRKFSKPFGVIGVIYGIVITVVECLPSRRPVTVASISWGPIVMVGTGLLCLITWKLYGAKHYSGPIRAMTKWQTGVEIDLQSTLASRSKTSAPTSDIGRERPTDSSLKLDGDDPFFSEIEPTVTVASARTIDSHDISSAEWTSGTESSGTESGGTVTQASEGTGSRSMF</sequence>
<dbReference type="PANTHER" id="PTHR45649:SF9">
    <property type="entry name" value="AMINO-ACID PERMEASE 2"/>
    <property type="match status" value="1"/>
</dbReference>
<dbReference type="STRING" id="71784.A0A1Y2B068"/>
<feature type="transmembrane region" description="Helical" evidence="7">
    <location>
        <begin position="212"/>
        <end position="233"/>
    </location>
</feature>
<dbReference type="Proteomes" id="UP000193986">
    <property type="component" value="Unassembled WGS sequence"/>
</dbReference>
<keyword evidence="4 7" id="KW-1133">Transmembrane helix</keyword>
<organism evidence="8 9">
    <name type="scientific">Naematelia encephala</name>
    <dbReference type="NCBI Taxonomy" id="71784"/>
    <lineage>
        <taxon>Eukaryota</taxon>
        <taxon>Fungi</taxon>
        <taxon>Dikarya</taxon>
        <taxon>Basidiomycota</taxon>
        <taxon>Agaricomycotina</taxon>
        <taxon>Tremellomycetes</taxon>
        <taxon>Tremellales</taxon>
        <taxon>Naemateliaceae</taxon>
        <taxon>Naematelia</taxon>
    </lineage>
</organism>
<gene>
    <name evidence="8" type="ORF">BCR39DRAFT_538279</name>
</gene>
<feature type="compositionally biased region" description="Low complexity" evidence="6">
    <location>
        <begin position="751"/>
        <end position="764"/>
    </location>
</feature>
<evidence type="ECO:0000256" key="7">
    <source>
        <dbReference type="SAM" id="Phobius"/>
    </source>
</evidence>
<feature type="transmembrane region" description="Helical" evidence="7">
    <location>
        <begin position="646"/>
        <end position="666"/>
    </location>
</feature>
<feature type="compositionally biased region" description="Polar residues" evidence="6">
    <location>
        <begin position="89"/>
        <end position="106"/>
    </location>
</feature>
<feature type="transmembrane region" description="Helical" evidence="7">
    <location>
        <begin position="494"/>
        <end position="512"/>
    </location>
</feature>
<feature type="region of interest" description="Disordered" evidence="6">
    <location>
        <begin position="745"/>
        <end position="778"/>
    </location>
</feature>
<feature type="transmembrane region" description="Helical" evidence="7">
    <location>
        <begin position="335"/>
        <end position="357"/>
    </location>
</feature>
<feature type="compositionally biased region" description="Polar residues" evidence="6">
    <location>
        <begin position="765"/>
        <end position="778"/>
    </location>
</feature>
<dbReference type="OrthoDB" id="10054429at2759"/>
<proteinExistence type="predicted"/>
<feature type="region of interest" description="Disordered" evidence="6">
    <location>
        <begin position="162"/>
        <end position="191"/>
    </location>
</feature>
<feature type="transmembrane region" description="Helical" evidence="7">
    <location>
        <begin position="363"/>
        <end position="383"/>
    </location>
</feature>
<feature type="transmembrane region" description="Helical" evidence="7">
    <location>
        <begin position="616"/>
        <end position="634"/>
    </location>
</feature>
<keyword evidence="9" id="KW-1185">Reference proteome</keyword>
<dbReference type="GO" id="GO:0016020">
    <property type="term" value="C:membrane"/>
    <property type="evidence" value="ECO:0007669"/>
    <property type="project" value="UniProtKB-SubCell"/>
</dbReference>
<feature type="region of interest" description="Disordered" evidence="6">
    <location>
        <begin position="696"/>
        <end position="722"/>
    </location>
</feature>
<feature type="compositionally biased region" description="Low complexity" evidence="6">
    <location>
        <begin position="23"/>
        <end position="40"/>
    </location>
</feature>
<feature type="transmembrane region" description="Helical" evidence="7">
    <location>
        <begin position="294"/>
        <end position="315"/>
    </location>
</feature>
<feature type="transmembrane region" description="Helical" evidence="7">
    <location>
        <begin position="570"/>
        <end position="595"/>
    </location>
</feature>
<evidence type="ECO:0000256" key="5">
    <source>
        <dbReference type="ARBA" id="ARBA00023136"/>
    </source>
</evidence>
<name>A0A1Y2B068_9TREE</name>
<dbReference type="Gene3D" id="1.20.1740.10">
    <property type="entry name" value="Amino acid/polyamine transporter I"/>
    <property type="match status" value="1"/>
</dbReference>
<reference evidence="8 9" key="1">
    <citation type="submission" date="2016-07" db="EMBL/GenBank/DDBJ databases">
        <title>Pervasive Adenine N6-methylation of Active Genes in Fungi.</title>
        <authorList>
            <consortium name="DOE Joint Genome Institute"/>
            <person name="Mondo S.J."/>
            <person name="Dannebaum R.O."/>
            <person name="Kuo R.C."/>
            <person name="Labutti K."/>
            <person name="Haridas S."/>
            <person name="Kuo A."/>
            <person name="Salamov A."/>
            <person name="Ahrendt S.R."/>
            <person name="Lipzen A."/>
            <person name="Sullivan W."/>
            <person name="Andreopoulos W.B."/>
            <person name="Clum A."/>
            <person name="Lindquist E."/>
            <person name="Daum C."/>
            <person name="Ramamoorthy G.K."/>
            <person name="Gryganskyi A."/>
            <person name="Culley D."/>
            <person name="Magnuson J.K."/>
            <person name="James T.Y."/>
            <person name="O'Malley M.A."/>
            <person name="Stajich J.E."/>
            <person name="Spatafora J.W."/>
            <person name="Visel A."/>
            <person name="Grigoriev I.V."/>
        </authorList>
    </citation>
    <scope>NUCLEOTIDE SEQUENCE [LARGE SCALE GENOMIC DNA]</scope>
    <source>
        <strain evidence="8 9">68-887.2</strain>
    </source>
</reference>
<keyword evidence="2" id="KW-0813">Transport</keyword>
<evidence type="ECO:0000313" key="8">
    <source>
        <dbReference type="EMBL" id="ORY27495.1"/>
    </source>
</evidence>
<comment type="subcellular location">
    <subcellularLocation>
        <location evidence="1">Membrane</location>
        <topology evidence="1">Multi-pass membrane protein</topology>
    </subcellularLocation>
</comment>
<dbReference type="InterPro" id="IPR002293">
    <property type="entry name" value="AA/rel_permease1"/>
</dbReference>
<evidence type="ECO:0000256" key="3">
    <source>
        <dbReference type="ARBA" id="ARBA00022692"/>
    </source>
</evidence>
<accession>A0A1Y2B068</accession>
<dbReference type="EMBL" id="MCFC01000038">
    <property type="protein sequence ID" value="ORY27495.1"/>
    <property type="molecule type" value="Genomic_DNA"/>
</dbReference>
<feature type="region of interest" description="Disordered" evidence="6">
    <location>
        <begin position="72"/>
        <end position="108"/>
    </location>
</feature>
<dbReference type="InParanoid" id="A0A1Y2B068"/>
<feature type="transmembrane region" description="Helical" evidence="7">
    <location>
        <begin position="546"/>
        <end position="564"/>
    </location>
</feature>
<dbReference type="GO" id="GO:0022857">
    <property type="term" value="F:transmembrane transporter activity"/>
    <property type="evidence" value="ECO:0007669"/>
    <property type="project" value="InterPro"/>
</dbReference>
<evidence type="ECO:0000313" key="9">
    <source>
        <dbReference type="Proteomes" id="UP000193986"/>
    </source>
</evidence>
<evidence type="ECO:0000256" key="2">
    <source>
        <dbReference type="ARBA" id="ARBA00022448"/>
    </source>
</evidence>
<comment type="caution">
    <text evidence="8">The sequence shown here is derived from an EMBL/GenBank/DDBJ whole genome shotgun (WGS) entry which is preliminary data.</text>
</comment>
<dbReference type="AlphaFoldDB" id="A0A1Y2B068"/>
<feature type="compositionally biased region" description="Basic and acidic residues" evidence="6">
    <location>
        <begin position="706"/>
        <end position="720"/>
    </location>
</feature>